<gene>
    <name evidence="1" type="ORF">M9H77_33885</name>
</gene>
<evidence type="ECO:0000313" key="1">
    <source>
        <dbReference type="EMBL" id="KAI5647880.1"/>
    </source>
</evidence>
<keyword evidence="2" id="KW-1185">Reference proteome</keyword>
<reference evidence="2" key="1">
    <citation type="journal article" date="2023" name="Nat. Plants">
        <title>Single-cell RNA sequencing provides a high-resolution roadmap for understanding the multicellular compartmentation of specialized metabolism.</title>
        <authorList>
            <person name="Sun S."/>
            <person name="Shen X."/>
            <person name="Li Y."/>
            <person name="Li Y."/>
            <person name="Wang S."/>
            <person name="Li R."/>
            <person name="Zhang H."/>
            <person name="Shen G."/>
            <person name="Guo B."/>
            <person name="Wei J."/>
            <person name="Xu J."/>
            <person name="St-Pierre B."/>
            <person name="Chen S."/>
            <person name="Sun C."/>
        </authorList>
    </citation>
    <scope>NUCLEOTIDE SEQUENCE [LARGE SCALE GENOMIC DNA]</scope>
</reference>
<protein>
    <submittedName>
        <fullName evidence="1">Uncharacterized protein</fullName>
    </submittedName>
</protein>
<dbReference type="EMBL" id="CM044708">
    <property type="protein sequence ID" value="KAI5647880.1"/>
    <property type="molecule type" value="Genomic_DNA"/>
</dbReference>
<sequence length="278" mass="31385">MEWDLVPFDDPRDIYEYISTHVYMIAQGRSQETLTGRGAQNKTTPSNINLSSNMSSIPLDAGTKLAEAPAPTRSHEYLILELSQDGIADGSIRIEAPYLFAVDAIGGSGGLMFWNDYKLGMETTFSYGAGFSRHFIIVPLHICWNSILNPNHQTRSLWIDEPECLELIQSVWPWTLELGLIVEFHTKLTTLQTTLQGWNRSTFSLCQIRFVRLRNSSNRAIHPRNQIPHGNTIVLGWRNFIINKSDIGIPDPQLHGFLLAISMQHISTIAPHKDITET</sequence>
<name>A0ACB9ZKD9_CATRO</name>
<comment type="caution">
    <text evidence="1">The sequence shown here is derived from an EMBL/GenBank/DDBJ whole genome shotgun (WGS) entry which is preliminary data.</text>
</comment>
<accession>A0ACB9ZKD9</accession>
<evidence type="ECO:0000313" key="2">
    <source>
        <dbReference type="Proteomes" id="UP001060085"/>
    </source>
</evidence>
<organism evidence="1 2">
    <name type="scientific">Catharanthus roseus</name>
    <name type="common">Madagascar periwinkle</name>
    <name type="synonym">Vinca rosea</name>
    <dbReference type="NCBI Taxonomy" id="4058"/>
    <lineage>
        <taxon>Eukaryota</taxon>
        <taxon>Viridiplantae</taxon>
        <taxon>Streptophyta</taxon>
        <taxon>Embryophyta</taxon>
        <taxon>Tracheophyta</taxon>
        <taxon>Spermatophyta</taxon>
        <taxon>Magnoliopsida</taxon>
        <taxon>eudicotyledons</taxon>
        <taxon>Gunneridae</taxon>
        <taxon>Pentapetalae</taxon>
        <taxon>asterids</taxon>
        <taxon>lamiids</taxon>
        <taxon>Gentianales</taxon>
        <taxon>Apocynaceae</taxon>
        <taxon>Rauvolfioideae</taxon>
        <taxon>Vinceae</taxon>
        <taxon>Catharanthinae</taxon>
        <taxon>Catharanthus</taxon>
    </lineage>
</organism>
<dbReference type="Proteomes" id="UP001060085">
    <property type="component" value="Linkage Group LG08"/>
</dbReference>
<proteinExistence type="predicted"/>